<comment type="function">
    <text evidence="10">Involved in the transport of molybdenum into the cell. Part of the binding-protein-dependent transport system ModABCD.</text>
</comment>
<gene>
    <name evidence="16" type="ORF">SAMN06265173_12241</name>
</gene>
<dbReference type="InterPro" id="IPR005950">
    <property type="entry name" value="ModA"/>
</dbReference>
<evidence type="ECO:0000256" key="4">
    <source>
        <dbReference type="ARBA" id="ARBA00022475"/>
    </source>
</evidence>
<feature type="binding site" evidence="14">
    <location>
        <position position="28"/>
    </location>
    <ligand>
        <name>molybdate</name>
        <dbReference type="ChEBI" id="CHEBI:36264"/>
    </ligand>
</feature>
<keyword evidence="9" id="KW-0826">Tungsten</keyword>
<keyword evidence="4" id="KW-1003">Cell membrane</keyword>
<evidence type="ECO:0000256" key="13">
    <source>
        <dbReference type="ARBA" id="ARBA00078141"/>
    </source>
</evidence>
<dbReference type="PANTHER" id="PTHR30632:SF17">
    <property type="entry name" value="MOLYBDATE-BINDING PROTEIN MODA"/>
    <property type="match status" value="1"/>
</dbReference>
<dbReference type="GO" id="GO:0015689">
    <property type="term" value="P:molybdate ion transport"/>
    <property type="evidence" value="ECO:0007669"/>
    <property type="project" value="InterPro"/>
</dbReference>
<evidence type="ECO:0000256" key="8">
    <source>
        <dbReference type="ARBA" id="ARBA00023136"/>
    </source>
</evidence>
<evidence type="ECO:0000256" key="1">
    <source>
        <dbReference type="ARBA" id="ARBA00004236"/>
    </source>
</evidence>
<evidence type="ECO:0000256" key="12">
    <source>
        <dbReference type="ARBA" id="ARBA00073171"/>
    </source>
</evidence>
<feature type="binding site" evidence="14">
    <location>
        <position position="140"/>
    </location>
    <ligand>
        <name>molybdate</name>
        <dbReference type="ChEBI" id="CHEBI:36264"/>
    </ligand>
</feature>
<evidence type="ECO:0000256" key="6">
    <source>
        <dbReference type="ARBA" id="ARBA00022723"/>
    </source>
</evidence>
<keyword evidence="3" id="KW-0813">Transport</keyword>
<feature type="binding site" evidence="14">
    <location>
        <position position="185"/>
    </location>
    <ligand>
        <name>molybdate</name>
        <dbReference type="ChEBI" id="CHEBI:36264"/>
    </ligand>
</feature>
<evidence type="ECO:0000256" key="14">
    <source>
        <dbReference type="PIRSR" id="PIRSR004846-1"/>
    </source>
</evidence>
<evidence type="ECO:0000256" key="7">
    <source>
        <dbReference type="ARBA" id="ARBA00022729"/>
    </source>
</evidence>
<evidence type="ECO:0000256" key="2">
    <source>
        <dbReference type="ARBA" id="ARBA00009175"/>
    </source>
</evidence>
<dbReference type="RefSeq" id="WP_142494210.1">
    <property type="nucleotide sequence ID" value="NZ_FXTO01000022.1"/>
</dbReference>
<comment type="similarity">
    <text evidence="2">Belongs to the bacterial solute-binding protein ModA family.</text>
</comment>
<dbReference type="AlphaFoldDB" id="A0A521F0V0"/>
<dbReference type="NCBIfam" id="TIGR01256">
    <property type="entry name" value="modA"/>
    <property type="match status" value="1"/>
</dbReference>
<evidence type="ECO:0000256" key="5">
    <source>
        <dbReference type="ARBA" id="ARBA00022505"/>
    </source>
</evidence>
<dbReference type="SUPFAM" id="SSF53850">
    <property type="entry name" value="Periplasmic binding protein-like II"/>
    <property type="match status" value="1"/>
</dbReference>
<keyword evidence="5 14" id="KW-0500">Molybdenum</keyword>
<dbReference type="GO" id="GO:0046872">
    <property type="term" value="F:metal ion binding"/>
    <property type="evidence" value="ECO:0007669"/>
    <property type="project" value="UniProtKB-KW"/>
</dbReference>
<proteinExistence type="inferred from homology"/>
<sequence>MSFLRLCLLLLLPTQLWAGNVTVFAAASLKNALEQVALDWQTETGNTATLSFAGSSALARQIQAGAPADIFISANPGWMDHLAANGLIRTDTRADLLSNTLVLIGPAGTAPLPGITPATDLAGLLGDDLLAMALVDAVPAGIYGKAALIHLNLWPTVENKVAQADNVRAALALVALKEAPLGITYGSDAVAEPRVTVLKTFPAESHPPILYPAAQTTDSAAPDAAAFLTYLRSPAAAQVFERFGFSPVSAD</sequence>
<dbReference type="GO" id="GO:1901359">
    <property type="term" value="F:tungstate binding"/>
    <property type="evidence" value="ECO:0007669"/>
    <property type="project" value="UniProtKB-ARBA"/>
</dbReference>
<accession>A0A521F0V0</accession>
<feature type="chain" id="PRO_5021751740" description="Molybdate-binding protein ModA" evidence="15">
    <location>
        <begin position="19"/>
        <end position="251"/>
    </location>
</feature>
<organism evidence="16 17">
    <name type="scientific">Thalassovita litoralis</name>
    <dbReference type="NCBI Taxonomy" id="1010611"/>
    <lineage>
        <taxon>Bacteria</taxon>
        <taxon>Pseudomonadati</taxon>
        <taxon>Pseudomonadota</taxon>
        <taxon>Alphaproteobacteria</taxon>
        <taxon>Rhodobacterales</taxon>
        <taxon>Roseobacteraceae</taxon>
        <taxon>Thalassovita</taxon>
    </lineage>
</organism>
<keyword evidence="7 15" id="KW-0732">Signal</keyword>
<evidence type="ECO:0000313" key="17">
    <source>
        <dbReference type="Proteomes" id="UP000316030"/>
    </source>
</evidence>
<dbReference type="FunFam" id="3.40.190.10:FF:000035">
    <property type="entry name" value="Molybdate ABC transporter substrate-binding protein"/>
    <property type="match status" value="1"/>
</dbReference>
<evidence type="ECO:0000313" key="16">
    <source>
        <dbReference type="EMBL" id="SMO89818.1"/>
    </source>
</evidence>
<comment type="subcellular location">
    <subcellularLocation>
        <location evidence="1">Cell membrane</location>
    </subcellularLocation>
</comment>
<reference evidence="16 17" key="1">
    <citation type="submission" date="2017-05" db="EMBL/GenBank/DDBJ databases">
        <authorList>
            <person name="Varghese N."/>
            <person name="Submissions S."/>
        </authorList>
    </citation>
    <scope>NUCLEOTIDE SEQUENCE [LARGE SCALE GENOMIC DNA]</scope>
    <source>
        <strain evidence="16 17">DSM 29506</strain>
    </source>
</reference>
<evidence type="ECO:0000256" key="3">
    <source>
        <dbReference type="ARBA" id="ARBA00022448"/>
    </source>
</evidence>
<dbReference type="PANTHER" id="PTHR30632">
    <property type="entry name" value="MOLYBDATE-BINDING PERIPLASMIC PROTEIN"/>
    <property type="match status" value="1"/>
</dbReference>
<name>A0A521F0V0_9RHOB</name>
<dbReference type="GO" id="GO:0030288">
    <property type="term" value="C:outer membrane-bounded periplasmic space"/>
    <property type="evidence" value="ECO:0007669"/>
    <property type="project" value="TreeGrafter"/>
</dbReference>
<dbReference type="PIRSF" id="PIRSF004846">
    <property type="entry name" value="ModA"/>
    <property type="match status" value="1"/>
</dbReference>
<evidence type="ECO:0000256" key="15">
    <source>
        <dbReference type="SAM" id="SignalP"/>
    </source>
</evidence>
<protein>
    <recommendedName>
        <fullName evidence="12">Molybdate-binding protein ModA</fullName>
    </recommendedName>
    <alternativeName>
        <fullName evidence="13">Molybdate/tungstate-binding protein ModA</fullName>
    </alternativeName>
</protein>
<feature type="signal peptide" evidence="15">
    <location>
        <begin position="1"/>
        <end position="18"/>
    </location>
</feature>
<keyword evidence="17" id="KW-1185">Reference proteome</keyword>
<evidence type="ECO:0000256" key="10">
    <source>
        <dbReference type="ARBA" id="ARBA00056002"/>
    </source>
</evidence>
<dbReference type="GO" id="GO:0030973">
    <property type="term" value="F:molybdate ion binding"/>
    <property type="evidence" value="ECO:0007669"/>
    <property type="project" value="TreeGrafter"/>
</dbReference>
<dbReference type="GO" id="GO:0005886">
    <property type="term" value="C:plasma membrane"/>
    <property type="evidence" value="ECO:0007669"/>
    <property type="project" value="UniProtKB-SubCell"/>
</dbReference>
<comment type="subunit">
    <text evidence="11">The complex is composed of two ATP-binding proteins (ModC), two transmembrane proteins (ModB) and a solute-binding protein (ModA).</text>
</comment>
<dbReference type="OrthoDB" id="9785015at2"/>
<keyword evidence="8" id="KW-0472">Membrane</keyword>
<dbReference type="Pfam" id="PF13531">
    <property type="entry name" value="SBP_bac_11"/>
    <property type="match status" value="1"/>
</dbReference>
<dbReference type="Proteomes" id="UP000316030">
    <property type="component" value="Unassembled WGS sequence"/>
</dbReference>
<dbReference type="Gene3D" id="3.40.190.10">
    <property type="entry name" value="Periplasmic binding protein-like II"/>
    <property type="match status" value="2"/>
</dbReference>
<dbReference type="InterPro" id="IPR050682">
    <property type="entry name" value="ModA/WtpA"/>
</dbReference>
<feature type="binding site" evidence="14">
    <location>
        <position position="55"/>
    </location>
    <ligand>
        <name>molybdate</name>
        <dbReference type="ChEBI" id="CHEBI:36264"/>
    </ligand>
</feature>
<evidence type="ECO:0000256" key="11">
    <source>
        <dbReference type="ARBA" id="ARBA00062515"/>
    </source>
</evidence>
<evidence type="ECO:0000256" key="9">
    <source>
        <dbReference type="ARBA" id="ARBA00023245"/>
    </source>
</evidence>
<feature type="binding site" evidence="14">
    <location>
        <position position="167"/>
    </location>
    <ligand>
        <name>molybdate</name>
        <dbReference type="ChEBI" id="CHEBI:36264"/>
    </ligand>
</feature>
<dbReference type="FunFam" id="3.40.190.10:FF:000030">
    <property type="entry name" value="Molybdate ABC transporter substrate-binding protein"/>
    <property type="match status" value="1"/>
</dbReference>
<keyword evidence="6 14" id="KW-0479">Metal-binding</keyword>
<dbReference type="EMBL" id="FXTO01000022">
    <property type="protein sequence ID" value="SMO89818.1"/>
    <property type="molecule type" value="Genomic_DNA"/>
</dbReference>